<feature type="transmembrane region" description="Helical" evidence="1">
    <location>
        <begin position="166"/>
        <end position="189"/>
    </location>
</feature>
<feature type="transmembrane region" description="Helical" evidence="1">
    <location>
        <begin position="39"/>
        <end position="60"/>
    </location>
</feature>
<feature type="transmembrane region" description="Helical" evidence="1">
    <location>
        <begin position="201"/>
        <end position="225"/>
    </location>
</feature>
<name>A0ABV7L4D8_9PROT</name>
<reference evidence="3" key="1">
    <citation type="journal article" date="2019" name="Int. J. Syst. Evol. Microbiol.">
        <title>The Global Catalogue of Microorganisms (GCM) 10K type strain sequencing project: providing services to taxonomists for standard genome sequencing and annotation.</title>
        <authorList>
            <consortium name="The Broad Institute Genomics Platform"/>
            <consortium name="The Broad Institute Genome Sequencing Center for Infectious Disease"/>
            <person name="Wu L."/>
            <person name="Ma J."/>
        </authorList>
    </citation>
    <scope>NUCLEOTIDE SEQUENCE [LARGE SCALE GENOMIC DNA]</scope>
    <source>
        <strain evidence="3">KCTC 42964</strain>
    </source>
</reference>
<feature type="transmembrane region" description="Helical" evidence="1">
    <location>
        <begin position="130"/>
        <end position="154"/>
    </location>
</feature>
<feature type="transmembrane region" description="Helical" evidence="1">
    <location>
        <begin position="80"/>
        <end position="103"/>
    </location>
</feature>
<keyword evidence="1" id="KW-0472">Membrane</keyword>
<keyword evidence="3" id="KW-1185">Reference proteome</keyword>
<dbReference type="EMBL" id="JBHRTR010000032">
    <property type="protein sequence ID" value="MFC3229477.1"/>
    <property type="molecule type" value="Genomic_DNA"/>
</dbReference>
<proteinExistence type="predicted"/>
<keyword evidence="1" id="KW-1133">Transmembrane helix</keyword>
<dbReference type="Proteomes" id="UP001595528">
    <property type="component" value="Unassembled WGS sequence"/>
</dbReference>
<organism evidence="2 3">
    <name type="scientific">Marinibaculum pumilum</name>
    <dbReference type="NCBI Taxonomy" id="1766165"/>
    <lineage>
        <taxon>Bacteria</taxon>
        <taxon>Pseudomonadati</taxon>
        <taxon>Pseudomonadota</taxon>
        <taxon>Alphaproteobacteria</taxon>
        <taxon>Rhodospirillales</taxon>
        <taxon>Rhodospirillaceae</taxon>
        <taxon>Marinibaculum</taxon>
    </lineage>
</organism>
<evidence type="ECO:0000256" key="1">
    <source>
        <dbReference type="SAM" id="Phobius"/>
    </source>
</evidence>
<keyword evidence="1" id="KW-0812">Transmembrane</keyword>
<accession>A0ABV7L4D8</accession>
<evidence type="ECO:0000313" key="3">
    <source>
        <dbReference type="Proteomes" id="UP001595528"/>
    </source>
</evidence>
<gene>
    <name evidence="2" type="ORF">ACFOGJ_19675</name>
</gene>
<evidence type="ECO:0000313" key="2">
    <source>
        <dbReference type="EMBL" id="MFC3229477.1"/>
    </source>
</evidence>
<protein>
    <submittedName>
        <fullName evidence="2">Uncharacterized protein</fullName>
    </submittedName>
</protein>
<feature type="transmembrane region" description="Helical" evidence="1">
    <location>
        <begin position="12"/>
        <end position="33"/>
    </location>
</feature>
<sequence length="241" mass="25318">MRFGDHAGRILLAAWLLPVLILCAIEPGIGMFACLLGELPLALPLLAPPVFVLFYGLALLSARLTGWPGEGSSGPGRRELAFWVLVAGIPCLYTLPLIVLPFGPDAIDSPVGLDPAALDLPVAPLGHRTAAALLISPPLSFAALTIVAICRCVLHAAARHRSWTRLGSIAPALALSYLVAVGIGFGAAIDAGRLWDGKLVLQAVTLSVFASAVLFPLVWPFVLLVAHWRGRRPPDCSAVPV</sequence>
<dbReference type="RefSeq" id="WP_379903726.1">
    <property type="nucleotide sequence ID" value="NZ_JBHRTR010000032.1"/>
</dbReference>
<comment type="caution">
    <text evidence="2">The sequence shown here is derived from an EMBL/GenBank/DDBJ whole genome shotgun (WGS) entry which is preliminary data.</text>
</comment>